<organism evidence="2 3">
    <name type="scientific">Stephanodiscus triporus</name>
    <dbReference type="NCBI Taxonomy" id="2934178"/>
    <lineage>
        <taxon>Eukaryota</taxon>
        <taxon>Sar</taxon>
        <taxon>Stramenopiles</taxon>
        <taxon>Ochrophyta</taxon>
        <taxon>Bacillariophyta</taxon>
        <taxon>Coscinodiscophyceae</taxon>
        <taxon>Thalassiosirophycidae</taxon>
        <taxon>Stephanodiscales</taxon>
        <taxon>Stephanodiscaceae</taxon>
        <taxon>Stephanodiscus</taxon>
    </lineage>
</organism>
<evidence type="ECO:0000313" key="2">
    <source>
        <dbReference type="EMBL" id="KAL3779536.1"/>
    </source>
</evidence>
<evidence type="ECO:0000313" key="3">
    <source>
        <dbReference type="Proteomes" id="UP001530315"/>
    </source>
</evidence>
<accession>A0ABD3NVV8</accession>
<dbReference type="AlphaFoldDB" id="A0ABD3NVV8"/>
<reference evidence="2 3" key="1">
    <citation type="submission" date="2024-10" db="EMBL/GenBank/DDBJ databases">
        <title>Updated reference genomes for cyclostephanoid diatoms.</title>
        <authorList>
            <person name="Roberts W.R."/>
            <person name="Alverson A.J."/>
        </authorList>
    </citation>
    <scope>NUCLEOTIDE SEQUENCE [LARGE SCALE GENOMIC DNA]</scope>
    <source>
        <strain evidence="2 3">AJA276-08</strain>
    </source>
</reference>
<dbReference type="EMBL" id="JALLAZ020001158">
    <property type="protein sequence ID" value="KAL3779536.1"/>
    <property type="molecule type" value="Genomic_DNA"/>
</dbReference>
<keyword evidence="3" id="KW-1185">Reference proteome</keyword>
<comment type="caution">
    <text evidence="2">The sequence shown here is derived from an EMBL/GenBank/DDBJ whole genome shotgun (WGS) entry which is preliminary data.</text>
</comment>
<feature type="region of interest" description="Disordered" evidence="1">
    <location>
        <begin position="1"/>
        <end position="39"/>
    </location>
</feature>
<proteinExistence type="predicted"/>
<sequence length="97" mass="10915">MDEDDERERGSRMEKDKRRHLRREGGGEGGSDLSLELLGDSHMRRTGIIHANSMTTHAQTSSSTTCGVEHREEGTKMTEEGREGEERQIRTTVASRS</sequence>
<dbReference type="Proteomes" id="UP001530315">
    <property type="component" value="Unassembled WGS sequence"/>
</dbReference>
<evidence type="ECO:0000256" key="1">
    <source>
        <dbReference type="SAM" id="MobiDB-lite"/>
    </source>
</evidence>
<feature type="compositionally biased region" description="Polar residues" evidence="1">
    <location>
        <begin position="52"/>
        <end position="66"/>
    </location>
</feature>
<feature type="region of interest" description="Disordered" evidence="1">
    <location>
        <begin position="51"/>
        <end position="97"/>
    </location>
</feature>
<feature type="compositionally biased region" description="Basic and acidic residues" evidence="1">
    <location>
        <begin position="68"/>
        <end position="89"/>
    </location>
</feature>
<name>A0ABD3NVV8_9STRA</name>
<feature type="compositionally biased region" description="Basic and acidic residues" evidence="1">
    <location>
        <begin position="7"/>
        <end position="16"/>
    </location>
</feature>
<gene>
    <name evidence="2" type="ORF">ACHAW5_001010</name>
</gene>
<protein>
    <submittedName>
        <fullName evidence="2">Uncharacterized protein</fullName>
    </submittedName>
</protein>